<dbReference type="AlphaFoldDB" id="A0A8S9SLT9"/>
<dbReference type="SUPFAM" id="SSF52047">
    <property type="entry name" value="RNI-like"/>
    <property type="match status" value="1"/>
</dbReference>
<evidence type="ECO:0000313" key="3">
    <source>
        <dbReference type="EMBL" id="KAF3602506.1"/>
    </source>
</evidence>
<dbReference type="Gene3D" id="3.80.10.10">
    <property type="entry name" value="Ribonuclease Inhibitor"/>
    <property type="match status" value="1"/>
</dbReference>
<keyword evidence="2" id="KW-0677">Repeat</keyword>
<dbReference type="InterPro" id="IPR050216">
    <property type="entry name" value="LRR_domain-containing"/>
</dbReference>
<dbReference type="GO" id="GO:0005737">
    <property type="term" value="C:cytoplasm"/>
    <property type="evidence" value="ECO:0007669"/>
    <property type="project" value="TreeGrafter"/>
</dbReference>
<comment type="caution">
    <text evidence="3">The sequence shown here is derived from an EMBL/GenBank/DDBJ whole genome shotgun (WGS) entry which is preliminary data.</text>
</comment>
<accession>A0A8S9SLT9</accession>
<dbReference type="InterPro" id="IPR032675">
    <property type="entry name" value="LRR_dom_sf"/>
</dbReference>
<dbReference type="PANTHER" id="PTHR48051:SF46">
    <property type="entry name" value="LEUCINE RICH REPEAT-CONTAINING DOMAIN PROTEIN"/>
    <property type="match status" value="1"/>
</dbReference>
<keyword evidence="1" id="KW-0433">Leucine-rich repeat</keyword>
<dbReference type="PANTHER" id="PTHR48051">
    <property type="match status" value="1"/>
</dbReference>
<evidence type="ECO:0000256" key="2">
    <source>
        <dbReference type="ARBA" id="ARBA00022737"/>
    </source>
</evidence>
<gene>
    <name evidence="3" type="ORF">F2Q69_00033136</name>
</gene>
<sequence length="300" mass="34261">MLSLEGNVDQFCFSTDNQATDELTERDQQLVFRGFNSLAIIRFDYESDGASFFCYSLSMFPCLKELNLINLNIKVIPDDVCTLQSLEKLDWSGNDFYTLPEAELQMSHTEQDFEGFQWRELWVDGCKHIKSISDQLRYFVKLSYLDLSSHDFETLPSSIRELSSLGTLILNKCKKLKSIEGVPLSLEYLYAHGCESLETVSLPLNHSIKHLDLSHCFCLKQDEHLITQFLKNGDNEEESPRFACFPATEVPSYFVGTETGKSITVEIPLLELVFDEMVLDHLLISFGTKTLVRATECLTL</sequence>
<evidence type="ECO:0000256" key="1">
    <source>
        <dbReference type="ARBA" id="ARBA00022614"/>
    </source>
</evidence>
<organism evidence="3 4">
    <name type="scientific">Brassica cretica</name>
    <name type="common">Mustard</name>
    <dbReference type="NCBI Taxonomy" id="69181"/>
    <lineage>
        <taxon>Eukaryota</taxon>
        <taxon>Viridiplantae</taxon>
        <taxon>Streptophyta</taxon>
        <taxon>Embryophyta</taxon>
        <taxon>Tracheophyta</taxon>
        <taxon>Spermatophyta</taxon>
        <taxon>Magnoliopsida</taxon>
        <taxon>eudicotyledons</taxon>
        <taxon>Gunneridae</taxon>
        <taxon>Pentapetalae</taxon>
        <taxon>rosids</taxon>
        <taxon>malvids</taxon>
        <taxon>Brassicales</taxon>
        <taxon>Brassicaceae</taxon>
        <taxon>Brassiceae</taxon>
        <taxon>Brassica</taxon>
    </lineage>
</organism>
<proteinExistence type="predicted"/>
<reference evidence="3" key="1">
    <citation type="submission" date="2019-12" db="EMBL/GenBank/DDBJ databases">
        <title>Genome sequencing and annotation of Brassica cretica.</title>
        <authorList>
            <person name="Studholme D.J."/>
            <person name="Sarris P."/>
        </authorList>
    </citation>
    <scope>NUCLEOTIDE SEQUENCE</scope>
    <source>
        <strain evidence="3">PFS-109/04</strain>
        <tissue evidence="3">Leaf</tissue>
    </source>
</reference>
<name>A0A8S9SLT9_BRACR</name>
<dbReference type="EMBL" id="QGKX02000004">
    <property type="protein sequence ID" value="KAF3602506.1"/>
    <property type="molecule type" value="Genomic_DNA"/>
</dbReference>
<evidence type="ECO:0000313" key="4">
    <source>
        <dbReference type="Proteomes" id="UP000712600"/>
    </source>
</evidence>
<protein>
    <submittedName>
        <fullName evidence="3">Uncharacterized protein</fullName>
    </submittedName>
</protein>
<dbReference type="Proteomes" id="UP000712600">
    <property type="component" value="Unassembled WGS sequence"/>
</dbReference>